<name>A0A5A7S3V5_9NOCA</name>
<dbReference type="SMART" id="SM00065">
    <property type="entry name" value="GAF"/>
    <property type="match status" value="1"/>
</dbReference>
<dbReference type="SUPFAM" id="SSF55781">
    <property type="entry name" value="GAF domain-like"/>
    <property type="match status" value="1"/>
</dbReference>
<evidence type="ECO:0000313" key="3">
    <source>
        <dbReference type="Proteomes" id="UP000322244"/>
    </source>
</evidence>
<reference evidence="2 3" key="1">
    <citation type="submission" date="2019-07" db="EMBL/GenBank/DDBJ databases">
        <title>Rhodococcus cavernicolus sp. nov., isolated from a cave.</title>
        <authorList>
            <person name="Lee S.D."/>
        </authorList>
    </citation>
    <scope>NUCLEOTIDE SEQUENCE [LARGE SCALE GENOMIC DNA]</scope>
    <source>
        <strain evidence="2 3">C1-24</strain>
    </source>
</reference>
<comment type="caution">
    <text evidence="2">The sequence shown here is derived from an EMBL/GenBank/DDBJ whole genome shotgun (WGS) entry which is preliminary data.</text>
</comment>
<dbReference type="Pfam" id="PF13185">
    <property type="entry name" value="GAF_2"/>
    <property type="match status" value="1"/>
</dbReference>
<dbReference type="InterPro" id="IPR003018">
    <property type="entry name" value="GAF"/>
</dbReference>
<evidence type="ECO:0000259" key="1">
    <source>
        <dbReference type="SMART" id="SM00065"/>
    </source>
</evidence>
<proteinExistence type="predicted"/>
<accession>A0A5A7S3V5</accession>
<organism evidence="2 3">
    <name type="scientific">Antrihabitans cavernicola</name>
    <dbReference type="NCBI Taxonomy" id="2495913"/>
    <lineage>
        <taxon>Bacteria</taxon>
        <taxon>Bacillati</taxon>
        <taxon>Actinomycetota</taxon>
        <taxon>Actinomycetes</taxon>
        <taxon>Mycobacteriales</taxon>
        <taxon>Nocardiaceae</taxon>
        <taxon>Antrihabitans</taxon>
    </lineage>
</organism>
<dbReference type="Proteomes" id="UP000322244">
    <property type="component" value="Unassembled WGS sequence"/>
</dbReference>
<dbReference type="RefSeq" id="WP_149432958.1">
    <property type="nucleotide sequence ID" value="NZ_VLNY01000021.1"/>
</dbReference>
<dbReference type="InterPro" id="IPR029016">
    <property type="entry name" value="GAF-like_dom_sf"/>
</dbReference>
<dbReference type="Gene3D" id="3.30.450.40">
    <property type="match status" value="1"/>
</dbReference>
<feature type="domain" description="GAF" evidence="1">
    <location>
        <begin position="23"/>
        <end position="170"/>
    </location>
</feature>
<dbReference type="AlphaFoldDB" id="A0A5A7S3V5"/>
<sequence>MFDQHLLIAALSRYVRTLPTLYESEFVLDDLADTVTEVLGVTGAGVSLVSDERLWFVTSSTGNMVEVELWQEHYQDGPARTAYETDAPVCITDIGDCGDRWPLYAAAAHDAGVVAVGAIPMRLGDDIIGVLDLYADDPRAWPAPDIAAAQLLADIATGYLVNASTPAQHTEIDIYNAARTVPAVD</sequence>
<gene>
    <name evidence="2" type="ORF">FOY51_24800</name>
</gene>
<evidence type="ECO:0000313" key="2">
    <source>
        <dbReference type="EMBL" id="KAA0017661.1"/>
    </source>
</evidence>
<dbReference type="OrthoDB" id="3683444at2"/>
<keyword evidence="3" id="KW-1185">Reference proteome</keyword>
<protein>
    <submittedName>
        <fullName evidence="2">GAF domain-containing protein</fullName>
    </submittedName>
</protein>
<dbReference type="EMBL" id="VLNY01000021">
    <property type="protein sequence ID" value="KAA0017661.1"/>
    <property type="molecule type" value="Genomic_DNA"/>
</dbReference>